<evidence type="ECO:0000313" key="2">
    <source>
        <dbReference type="EMBL" id="OGI38452.1"/>
    </source>
</evidence>
<dbReference type="STRING" id="1817756.A2140_09410"/>
<dbReference type="PANTHER" id="PTHR43737">
    <property type="entry name" value="BLL7424 PROTEIN"/>
    <property type="match status" value="1"/>
</dbReference>
<evidence type="ECO:0000256" key="1">
    <source>
        <dbReference type="SAM" id="SignalP"/>
    </source>
</evidence>
<comment type="caution">
    <text evidence="2">The sequence shown here is derived from an EMBL/GenBank/DDBJ whole genome shotgun (WGS) entry which is preliminary data.</text>
</comment>
<dbReference type="InterPro" id="IPR010869">
    <property type="entry name" value="DUF1501"/>
</dbReference>
<organism evidence="2 3">
    <name type="scientific">Candidatus Muproteobacteria bacterium RBG_16_62_13</name>
    <dbReference type="NCBI Taxonomy" id="1817756"/>
    <lineage>
        <taxon>Bacteria</taxon>
        <taxon>Pseudomonadati</taxon>
        <taxon>Pseudomonadota</taxon>
        <taxon>Candidatus Muproteobacteria</taxon>
    </lineage>
</organism>
<gene>
    <name evidence="2" type="ORF">A2140_09410</name>
</gene>
<accession>A0A1F6SZT6</accession>
<proteinExistence type="predicted"/>
<dbReference type="AlphaFoldDB" id="A0A1F6SZT6"/>
<evidence type="ECO:0008006" key="4">
    <source>
        <dbReference type="Google" id="ProtNLM"/>
    </source>
</evidence>
<evidence type="ECO:0000313" key="3">
    <source>
        <dbReference type="Proteomes" id="UP000178379"/>
    </source>
</evidence>
<dbReference type="Proteomes" id="UP000178379">
    <property type="component" value="Unassembled WGS sequence"/>
</dbReference>
<dbReference type="PANTHER" id="PTHR43737:SF1">
    <property type="entry name" value="DUF1501 DOMAIN-CONTAINING PROTEIN"/>
    <property type="match status" value="1"/>
</dbReference>
<dbReference type="EMBL" id="MFSQ01000123">
    <property type="protein sequence ID" value="OGI38452.1"/>
    <property type="molecule type" value="Genomic_DNA"/>
</dbReference>
<keyword evidence="1" id="KW-0732">Signal</keyword>
<feature type="signal peptide" evidence="1">
    <location>
        <begin position="1"/>
        <end position="26"/>
    </location>
</feature>
<protein>
    <recommendedName>
        <fullName evidence="4">DUF1501 domain-containing protein</fullName>
    </recommendedName>
</protein>
<reference evidence="2 3" key="1">
    <citation type="journal article" date="2016" name="Nat. Commun.">
        <title>Thousands of microbial genomes shed light on interconnected biogeochemical processes in an aquifer system.</title>
        <authorList>
            <person name="Anantharaman K."/>
            <person name="Brown C.T."/>
            <person name="Hug L.A."/>
            <person name="Sharon I."/>
            <person name="Castelle C.J."/>
            <person name="Probst A.J."/>
            <person name="Thomas B.C."/>
            <person name="Singh A."/>
            <person name="Wilkins M.J."/>
            <person name="Karaoz U."/>
            <person name="Brodie E.L."/>
            <person name="Williams K.H."/>
            <person name="Hubbard S.S."/>
            <person name="Banfield J.F."/>
        </authorList>
    </citation>
    <scope>NUCLEOTIDE SEQUENCE [LARGE SCALE GENOMIC DNA]</scope>
</reference>
<feature type="chain" id="PRO_5009526492" description="DUF1501 domain-containing protein" evidence="1">
    <location>
        <begin position="27"/>
        <end position="410"/>
    </location>
</feature>
<name>A0A1F6SZT6_9PROT</name>
<sequence>MKRRQFLDTMLAAPLWCSMLTSAWSAQVPGGREKRLVVVLLRGAVDGLNVLVPYTDGHYYDYRPGIAIREGRSDDRARDLDGRFALHPALAAIMPLWRDRSLAFVQCCGSPDNTRSHFEAQAYMESGTPGVRTTADGWMNRLLSVLPGEKDAPRAVSFGPVLPRIIKGKAPATNVAVGKAATHAMPLDRPVVSAAFDRLYRGDDALARAYREGQKGRRTVMAELAADMEGSSMGAPGIRSFDNTARRVARLIARDGGTQLAVVELGGWDTHVNQGSGAGQLANRLKPLGDGLMALIRALGHTYKETVIVVMSEFGRTVRENGNGGTDHGHGNAMWVMGGSVRGGKVYGDCPGLAEDQLFEGRDLPVTTDFRDVCAAVLRAHIGLSTTQLAHVFPAYRPAFTHTAGLLTPW</sequence>
<dbReference type="Pfam" id="PF07394">
    <property type="entry name" value="DUF1501"/>
    <property type="match status" value="1"/>
</dbReference>